<dbReference type="PANTHER" id="PTHR30537">
    <property type="entry name" value="HTH-TYPE TRANSCRIPTIONAL REGULATOR"/>
    <property type="match status" value="1"/>
</dbReference>
<accession>A0A1B3Z9P3</accession>
<dbReference type="SUPFAM" id="SSF53850">
    <property type="entry name" value="Periplasmic binding protein-like II"/>
    <property type="match status" value="1"/>
</dbReference>
<protein>
    <submittedName>
        <fullName evidence="6">LysR family transcriptional regulator</fullName>
    </submittedName>
</protein>
<evidence type="ECO:0000313" key="7">
    <source>
        <dbReference type="Proteomes" id="UP000094256"/>
    </source>
</evidence>
<dbReference type="Gene3D" id="3.40.190.290">
    <property type="match status" value="1"/>
</dbReference>
<dbReference type="GO" id="GO:0043565">
    <property type="term" value="F:sequence-specific DNA binding"/>
    <property type="evidence" value="ECO:0007669"/>
    <property type="project" value="TreeGrafter"/>
</dbReference>
<keyword evidence="3" id="KW-0238">DNA-binding</keyword>
<evidence type="ECO:0000313" key="6">
    <source>
        <dbReference type="EMBL" id="AOH84152.1"/>
    </source>
</evidence>
<sequence length="303" mass="32569">MTRRLPDLEAWAIFAKVAECGSFAGAAQALGLSNPTVSKAITRLEARLGVALIARTSRRLSLTEGGRAALPRAIRLLAEGEAAEDEAAEQSATPRGVVRMSAPLSFGIGYLGDALPPFLDLYPEITLDLALSDRRVDLVADGFDLAMRIARLEDSSMLARRLCAVRILLVASPGYLDARGRPTHPAQLAEHSALAYTGGGPRGVWRFTHPQFGEEIVEPPVRIWTDNADMLGPALAAGQGLALQPEFLVWRALQAGTLEVAMPEWSVPPLALHLLMPPSPLRPLRVQALIDYLAKALATPPWA</sequence>
<organism evidence="6 7">
    <name type="scientific">Sphingomonas panacis</name>
    <dbReference type="NCBI Taxonomy" id="1560345"/>
    <lineage>
        <taxon>Bacteria</taxon>
        <taxon>Pseudomonadati</taxon>
        <taxon>Pseudomonadota</taxon>
        <taxon>Alphaproteobacteria</taxon>
        <taxon>Sphingomonadales</taxon>
        <taxon>Sphingomonadaceae</taxon>
        <taxon>Sphingomonas</taxon>
    </lineage>
</organism>
<dbReference type="STRING" id="1560345.AWL63_09415"/>
<dbReference type="RefSeq" id="WP_069204720.1">
    <property type="nucleotide sequence ID" value="NZ_CP014168.1"/>
</dbReference>
<keyword evidence="7" id="KW-1185">Reference proteome</keyword>
<feature type="domain" description="HTH lysR-type" evidence="5">
    <location>
        <begin position="6"/>
        <end position="63"/>
    </location>
</feature>
<dbReference type="Proteomes" id="UP000094256">
    <property type="component" value="Chromosome"/>
</dbReference>
<keyword evidence="2" id="KW-0805">Transcription regulation</keyword>
<dbReference type="GO" id="GO:0006351">
    <property type="term" value="P:DNA-templated transcription"/>
    <property type="evidence" value="ECO:0007669"/>
    <property type="project" value="TreeGrafter"/>
</dbReference>
<keyword evidence="4" id="KW-0804">Transcription</keyword>
<dbReference type="InterPro" id="IPR005119">
    <property type="entry name" value="LysR_subst-bd"/>
</dbReference>
<name>A0A1B3Z9P3_9SPHN</name>
<dbReference type="PROSITE" id="PS50931">
    <property type="entry name" value="HTH_LYSR"/>
    <property type="match status" value="1"/>
</dbReference>
<dbReference type="EMBL" id="CP014168">
    <property type="protein sequence ID" value="AOH84152.1"/>
    <property type="molecule type" value="Genomic_DNA"/>
</dbReference>
<dbReference type="PRINTS" id="PR00039">
    <property type="entry name" value="HTHLYSR"/>
</dbReference>
<dbReference type="FunFam" id="1.10.10.10:FF:000001">
    <property type="entry name" value="LysR family transcriptional regulator"/>
    <property type="match status" value="1"/>
</dbReference>
<dbReference type="InterPro" id="IPR058163">
    <property type="entry name" value="LysR-type_TF_proteobact-type"/>
</dbReference>
<dbReference type="Pfam" id="PF03466">
    <property type="entry name" value="LysR_substrate"/>
    <property type="match status" value="1"/>
</dbReference>
<dbReference type="InterPro" id="IPR036388">
    <property type="entry name" value="WH-like_DNA-bd_sf"/>
</dbReference>
<evidence type="ECO:0000256" key="4">
    <source>
        <dbReference type="ARBA" id="ARBA00023163"/>
    </source>
</evidence>
<dbReference type="CDD" id="cd08422">
    <property type="entry name" value="PBP2_CrgA_like"/>
    <property type="match status" value="1"/>
</dbReference>
<reference evidence="6 7" key="1">
    <citation type="submission" date="2016-01" db="EMBL/GenBank/DDBJ databases">
        <title>Complete genome and mega plasmid sequence of Sphingomonas panacis DCY99 elicits systemic resistance in rice to Xanthomonas oryzae.</title>
        <authorList>
            <person name="Kim Y.J."/>
            <person name="Yang D.C."/>
            <person name="Sing P."/>
        </authorList>
    </citation>
    <scope>NUCLEOTIDE SEQUENCE [LARGE SCALE GENOMIC DNA]</scope>
    <source>
        <strain evidence="6 7">DCY99</strain>
    </source>
</reference>
<evidence type="ECO:0000256" key="3">
    <source>
        <dbReference type="ARBA" id="ARBA00023125"/>
    </source>
</evidence>
<comment type="similarity">
    <text evidence="1">Belongs to the LysR transcriptional regulatory family.</text>
</comment>
<dbReference type="OrthoDB" id="9812435at2"/>
<dbReference type="GO" id="GO:0003700">
    <property type="term" value="F:DNA-binding transcription factor activity"/>
    <property type="evidence" value="ECO:0007669"/>
    <property type="project" value="InterPro"/>
</dbReference>
<dbReference type="Gene3D" id="1.10.10.10">
    <property type="entry name" value="Winged helix-like DNA-binding domain superfamily/Winged helix DNA-binding domain"/>
    <property type="match status" value="1"/>
</dbReference>
<dbReference type="AlphaFoldDB" id="A0A1B3Z9P3"/>
<evidence type="ECO:0000259" key="5">
    <source>
        <dbReference type="PROSITE" id="PS50931"/>
    </source>
</evidence>
<evidence type="ECO:0000256" key="2">
    <source>
        <dbReference type="ARBA" id="ARBA00023015"/>
    </source>
</evidence>
<evidence type="ECO:0000256" key="1">
    <source>
        <dbReference type="ARBA" id="ARBA00009437"/>
    </source>
</evidence>
<dbReference type="Pfam" id="PF00126">
    <property type="entry name" value="HTH_1"/>
    <property type="match status" value="1"/>
</dbReference>
<dbReference type="InterPro" id="IPR000847">
    <property type="entry name" value="LysR_HTH_N"/>
</dbReference>
<dbReference type="PANTHER" id="PTHR30537:SF5">
    <property type="entry name" value="HTH-TYPE TRANSCRIPTIONAL ACTIVATOR TTDR-RELATED"/>
    <property type="match status" value="1"/>
</dbReference>
<proteinExistence type="inferred from homology"/>
<dbReference type="SUPFAM" id="SSF46785">
    <property type="entry name" value="Winged helix' DNA-binding domain"/>
    <property type="match status" value="1"/>
</dbReference>
<dbReference type="InterPro" id="IPR036390">
    <property type="entry name" value="WH_DNA-bd_sf"/>
</dbReference>
<gene>
    <name evidence="6" type="ORF">AWL63_09415</name>
</gene>
<dbReference type="KEGG" id="span:AWL63_09415"/>